<dbReference type="RefSeq" id="WP_045316466.1">
    <property type="nucleotide sequence ID" value="NZ_JYJG01000350.1"/>
</dbReference>
<gene>
    <name evidence="1" type="ORF">UK23_37220</name>
</gene>
<sequence>MSGFSVDPEELREYADKLYGHRAFAGEVSGLVDKSDVGDKSWGVVGIFVKQQYTELLKDLEDTLTAMTEGLDSGVEKFRDTAKGYADQEEALKKILDGIKVERG</sequence>
<reference evidence="1 2" key="1">
    <citation type="submission" date="2015-02" db="EMBL/GenBank/DDBJ databases">
        <authorList>
            <person name="Ju K.-S."/>
            <person name="Doroghazi J.R."/>
            <person name="Metcalf W."/>
        </authorList>
    </citation>
    <scope>NUCLEOTIDE SEQUENCE [LARGE SCALE GENOMIC DNA]</scope>
    <source>
        <strain evidence="1 2">NRRL B-16140</strain>
    </source>
</reference>
<proteinExistence type="predicted"/>
<dbReference type="OrthoDB" id="3688292at2"/>
<comment type="caution">
    <text evidence="1">The sequence shown here is derived from an EMBL/GenBank/DDBJ whole genome shotgun (WGS) entry which is preliminary data.</text>
</comment>
<evidence type="ECO:0008006" key="3">
    <source>
        <dbReference type="Google" id="ProtNLM"/>
    </source>
</evidence>
<name>A0A0F0GKG9_LENAE</name>
<evidence type="ECO:0000313" key="1">
    <source>
        <dbReference type="EMBL" id="KJK42447.1"/>
    </source>
</evidence>
<dbReference type="EMBL" id="JYJG01000350">
    <property type="protein sequence ID" value="KJK42447.1"/>
    <property type="molecule type" value="Genomic_DNA"/>
</dbReference>
<dbReference type="PATRIC" id="fig|68170.10.peg.9725"/>
<dbReference type="AlphaFoldDB" id="A0A0F0GKG9"/>
<accession>A0A0F0GKG9</accession>
<dbReference type="Proteomes" id="UP000033393">
    <property type="component" value="Unassembled WGS sequence"/>
</dbReference>
<protein>
    <recommendedName>
        <fullName evidence="3">ESX-1 secretion-associated protein</fullName>
    </recommendedName>
</protein>
<keyword evidence="2" id="KW-1185">Reference proteome</keyword>
<organism evidence="1 2">
    <name type="scientific">Lentzea aerocolonigenes</name>
    <name type="common">Lechevalieria aerocolonigenes</name>
    <name type="synonym">Saccharothrix aerocolonigenes</name>
    <dbReference type="NCBI Taxonomy" id="68170"/>
    <lineage>
        <taxon>Bacteria</taxon>
        <taxon>Bacillati</taxon>
        <taxon>Actinomycetota</taxon>
        <taxon>Actinomycetes</taxon>
        <taxon>Pseudonocardiales</taxon>
        <taxon>Pseudonocardiaceae</taxon>
        <taxon>Lentzea</taxon>
    </lineage>
</organism>
<evidence type="ECO:0000313" key="2">
    <source>
        <dbReference type="Proteomes" id="UP000033393"/>
    </source>
</evidence>